<dbReference type="Proteomes" id="UP000034805">
    <property type="component" value="Unassembled WGS sequence"/>
</dbReference>
<evidence type="ECO:0000259" key="7">
    <source>
        <dbReference type="Pfam" id="PF08168"/>
    </source>
</evidence>
<evidence type="ECO:0008006" key="11">
    <source>
        <dbReference type="Google" id="ProtNLM"/>
    </source>
</evidence>
<gene>
    <name evidence="9" type="ORF">Z043_101439</name>
</gene>
<evidence type="ECO:0000256" key="3">
    <source>
        <dbReference type="ARBA" id="ARBA00023015"/>
    </source>
</evidence>
<keyword evidence="5" id="KW-0804">Transcription</keyword>
<dbReference type="AlphaFoldDB" id="A0A0P7VA65"/>
<reference evidence="9 10" key="1">
    <citation type="submission" date="2015-08" db="EMBL/GenBank/DDBJ databases">
        <title>The genome of the Asian arowana (Scleropages formosus).</title>
        <authorList>
            <person name="Tan M.H."/>
            <person name="Gan H.M."/>
            <person name="Croft L.J."/>
            <person name="Austin C.M."/>
        </authorList>
    </citation>
    <scope>NUCLEOTIDE SEQUENCE [LARGE SCALE GENOMIC DNA]</scope>
    <source>
        <strain evidence="9">Aro1</strain>
    </source>
</reference>
<feature type="domain" description="Nucleolar protein 11 C-terminal" evidence="8">
    <location>
        <begin position="399"/>
        <end position="739"/>
    </location>
</feature>
<comment type="subcellular location">
    <subcellularLocation>
        <location evidence="1">Nucleus</location>
        <location evidence="1">Nucleolus</location>
    </subcellularLocation>
</comment>
<organism evidence="9 10">
    <name type="scientific">Scleropages formosus</name>
    <name type="common">Asian bonytongue</name>
    <name type="synonym">Osteoglossum formosum</name>
    <dbReference type="NCBI Taxonomy" id="113540"/>
    <lineage>
        <taxon>Eukaryota</taxon>
        <taxon>Metazoa</taxon>
        <taxon>Chordata</taxon>
        <taxon>Craniata</taxon>
        <taxon>Vertebrata</taxon>
        <taxon>Euteleostomi</taxon>
        <taxon>Actinopterygii</taxon>
        <taxon>Neopterygii</taxon>
        <taxon>Teleostei</taxon>
        <taxon>Osteoglossocephala</taxon>
        <taxon>Osteoglossomorpha</taxon>
        <taxon>Osteoglossiformes</taxon>
        <taxon>Osteoglossidae</taxon>
        <taxon>Scleropages</taxon>
    </lineage>
</organism>
<evidence type="ECO:0000256" key="2">
    <source>
        <dbReference type="ARBA" id="ARBA00022552"/>
    </source>
</evidence>
<dbReference type="InterPro" id="IPR048897">
    <property type="entry name" value="Nol11_C"/>
</dbReference>
<evidence type="ECO:0000313" key="9">
    <source>
        <dbReference type="EMBL" id="KPP79013.1"/>
    </source>
</evidence>
<dbReference type="PANTHER" id="PTHR15633">
    <property type="entry name" value="NUCLEOLAR PROTEIN 11"/>
    <property type="match status" value="1"/>
</dbReference>
<dbReference type="EMBL" id="JARO02000311">
    <property type="protein sequence ID" value="KPP79013.1"/>
    <property type="molecule type" value="Genomic_DNA"/>
</dbReference>
<dbReference type="InterPro" id="IPR042859">
    <property type="entry name" value="NOL11"/>
</dbReference>
<evidence type="ECO:0000259" key="8">
    <source>
        <dbReference type="Pfam" id="PF20998"/>
    </source>
</evidence>
<keyword evidence="4" id="KW-0010">Activator</keyword>
<evidence type="ECO:0000256" key="6">
    <source>
        <dbReference type="ARBA" id="ARBA00023242"/>
    </source>
</evidence>
<feature type="domain" description="Nucleolar protein 11 N-terminal" evidence="7">
    <location>
        <begin position="1"/>
        <end position="330"/>
    </location>
</feature>
<evidence type="ECO:0000313" key="10">
    <source>
        <dbReference type="Proteomes" id="UP000034805"/>
    </source>
</evidence>
<keyword evidence="2" id="KW-0698">rRNA processing</keyword>
<dbReference type="Pfam" id="PF20998">
    <property type="entry name" value="Nol11_C"/>
    <property type="match status" value="1"/>
</dbReference>
<dbReference type="PANTHER" id="PTHR15633:SF2">
    <property type="entry name" value="NUCLEOLAR PROTEIN 11"/>
    <property type="match status" value="1"/>
</dbReference>
<accession>A0A0P7VA65</accession>
<dbReference type="GO" id="GO:0005730">
    <property type="term" value="C:nucleolus"/>
    <property type="evidence" value="ECO:0007669"/>
    <property type="project" value="UniProtKB-SubCell"/>
</dbReference>
<comment type="caution">
    <text evidence="9">The sequence shown here is derived from an EMBL/GenBank/DDBJ whole genome shotgun (WGS) entry which is preliminary data.</text>
</comment>
<evidence type="ECO:0000256" key="1">
    <source>
        <dbReference type="ARBA" id="ARBA00004604"/>
    </source>
</evidence>
<protein>
    <recommendedName>
        <fullName evidence="11">Nucleolar protein 11-like</fullName>
    </recommendedName>
</protein>
<dbReference type="STRING" id="113540.ENSSFOP00015061230"/>
<sequence>MAALFEGFTLCGVVSGSARAEAALLGVEAEREEDRVVVTDCGRSVTVYKVSDQKPLGSWHVRQGQSLTCPAVWSSRSGEYVAVTDSRVIRIWKDDDTTFEKTFKATVCADVARIHAAADSEPVVLFARGAVRMLDALLEAPQQPIEEVLSEEEVIRWSCSLVEGKQLVTIFTTEQKEDCYLYLQRFNPNSLHKYKLETGESRARPLSLCATVRNQSIKLLCLYSSGCLYQSVLSMRGTVQDGVQLLPRTLLLRLPVEDGHLSSASVVSLDEGNLAMVGVPHPSASAGKVVSLTAVECASLLFFCIPPPQLWSYSGRLYVPHGKALTVIPYECERSSLATALGRLQQDRSDGSKPVTTVVSWNTLLHEDTIQHQKGARGVETRQSKSRKSQMTSLLTVDQVLEKIKSASEDSVTRDVEMILSGTADPELQLVVGRLASQLVSRCQSDSAFYPHHTLAQLVHTRCVCHSLCPNLLMLALEKKDYSLAQLCLQHFPDIPEAVTCACLKAFLDAEESDLQTENLEPDSVSFMEGMVAVCKRDGALENGFSPVLLEEDSCDVNAPTTRAKGKADWLVLDMPCPVGVKKAALLYPSLSMSVFAQPSQHSLSQGSSNEILQTAHTDSFLLPHLKDLTAQQVVLFLQYLQFLYLKYYQDVSAQAPGLRSPTVTQIMDWVCSTLDAHFTVLVMLPEARDLLFQLHKFVRSQVRLICELGKIQGSLQDLHKLKQTEDADLYSIEVIELF</sequence>
<proteinExistence type="predicted"/>
<keyword evidence="3" id="KW-0805">Transcription regulation</keyword>
<evidence type="ECO:0000256" key="5">
    <source>
        <dbReference type="ARBA" id="ARBA00023163"/>
    </source>
</evidence>
<name>A0A0P7VA65_SCLFO</name>
<dbReference type="GO" id="GO:0030490">
    <property type="term" value="P:maturation of SSU-rRNA"/>
    <property type="evidence" value="ECO:0007669"/>
    <property type="project" value="InterPro"/>
</dbReference>
<dbReference type="GO" id="GO:0003723">
    <property type="term" value="F:RNA binding"/>
    <property type="evidence" value="ECO:0007669"/>
    <property type="project" value="TreeGrafter"/>
</dbReference>
<dbReference type="Pfam" id="PF08168">
    <property type="entry name" value="NOL11_N"/>
    <property type="match status" value="1"/>
</dbReference>
<evidence type="ECO:0000256" key="4">
    <source>
        <dbReference type="ARBA" id="ARBA00023159"/>
    </source>
</evidence>
<keyword evidence="6" id="KW-0539">Nucleus</keyword>
<dbReference type="InterPro" id="IPR012584">
    <property type="entry name" value="NOL11_N"/>
</dbReference>